<keyword evidence="2" id="KW-0812">Transmembrane</keyword>
<keyword evidence="4" id="KW-1185">Reference proteome</keyword>
<feature type="transmembrane region" description="Helical" evidence="2">
    <location>
        <begin position="131"/>
        <end position="152"/>
    </location>
</feature>
<evidence type="ECO:0000256" key="1">
    <source>
        <dbReference type="SAM" id="MobiDB-lite"/>
    </source>
</evidence>
<sequence>MTIKRPASPFWRFCYENGLLLVVSLLVLLTLTGQFFTGWHDYNDELKEMGLAQLSAGQYFTSGHFLEATFENWESEFLQMGLYVVLTVWLRQKGSSESKKLYEDEDVDAEPDPNKPNAPGPVRQGGWVLTIYKSSLSIALFALFFGCVWLHAKGGAEVYTIEQAHEGKAPVSTLQYLGTSRFWFESFQNWQSEFLSIVSIVGLSIFLRQQGSPESKPVDAEHAETGK</sequence>
<dbReference type="InterPro" id="IPR046657">
    <property type="entry name" value="DUF6766"/>
</dbReference>
<evidence type="ECO:0000256" key="2">
    <source>
        <dbReference type="SAM" id="Phobius"/>
    </source>
</evidence>
<evidence type="ECO:0000313" key="4">
    <source>
        <dbReference type="Proteomes" id="UP000059542"/>
    </source>
</evidence>
<gene>
    <name evidence="3" type="ORF">AUC43_03630</name>
</gene>
<dbReference type="KEGG" id="hyg:AUC43_03630"/>
<keyword evidence="2" id="KW-1133">Transmembrane helix</keyword>
<organism evidence="3 4">
    <name type="scientific">Hymenobacter sedentarius</name>
    <dbReference type="NCBI Taxonomy" id="1411621"/>
    <lineage>
        <taxon>Bacteria</taxon>
        <taxon>Pseudomonadati</taxon>
        <taxon>Bacteroidota</taxon>
        <taxon>Cytophagia</taxon>
        <taxon>Cytophagales</taxon>
        <taxon>Hymenobacteraceae</taxon>
        <taxon>Hymenobacter</taxon>
    </lineage>
</organism>
<dbReference type="RefSeq" id="WP_068190068.1">
    <property type="nucleotide sequence ID" value="NZ_CP013909.1"/>
</dbReference>
<dbReference type="Proteomes" id="UP000059542">
    <property type="component" value="Chromosome"/>
</dbReference>
<dbReference type="AlphaFoldDB" id="A0A0U4BCF6"/>
<dbReference type="Pfam" id="PF20554">
    <property type="entry name" value="DUF6766"/>
    <property type="match status" value="1"/>
</dbReference>
<dbReference type="STRING" id="1411621.AUC43_03630"/>
<accession>A0A0U4BCF6</accession>
<dbReference type="OrthoDB" id="187863at2"/>
<feature type="region of interest" description="Disordered" evidence="1">
    <location>
        <begin position="101"/>
        <end position="121"/>
    </location>
</feature>
<evidence type="ECO:0008006" key="5">
    <source>
        <dbReference type="Google" id="ProtNLM"/>
    </source>
</evidence>
<reference evidence="3 4" key="1">
    <citation type="submission" date="2015-12" db="EMBL/GenBank/DDBJ databases">
        <authorList>
            <person name="Shamseldin A."/>
            <person name="Moawad H."/>
            <person name="Abd El-Rahim W.M."/>
            <person name="Sadowsky M.J."/>
        </authorList>
    </citation>
    <scope>NUCLEOTIDE SEQUENCE [LARGE SCALE GENOMIC DNA]</scope>
    <source>
        <strain evidence="3 4">DG5B</strain>
    </source>
</reference>
<protein>
    <recommendedName>
        <fullName evidence="5">Transmembrane protein</fullName>
    </recommendedName>
</protein>
<evidence type="ECO:0000313" key="3">
    <source>
        <dbReference type="EMBL" id="ALW84267.1"/>
    </source>
</evidence>
<dbReference type="EMBL" id="CP013909">
    <property type="protein sequence ID" value="ALW84267.1"/>
    <property type="molecule type" value="Genomic_DNA"/>
</dbReference>
<name>A0A0U4BCF6_9BACT</name>
<keyword evidence="2" id="KW-0472">Membrane</keyword>
<proteinExistence type="predicted"/>